<feature type="region of interest" description="Disordered" evidence="1">
    <location>
        <begin position="1"/>
        <end position="26"/>
    </location>
</feature>
<dbReference type="Proteomes" id="UP000287651">
    <property type="component" value="Unassembled WGS sequence"/>
</dbReference>
<organism evidence="2 3">
    <name type="scientific">Ensete ventricosum</name>
    <name type="common">Abyssinian banana</name>
    <name type="synonym">Musa ensete</name>
    <dbReference type="NCBI Taxonomy" id="4639"/>
    <lineage>
        <taxon>Eukaryota</taxon>
        <taxon>Viridiplantae</taxon>
        <taxon>Streptophyta</taxon>
        <taxon>Embryophyta</taxon>
        <taxon>Tracheophyta</taxon>
        <taxon>Spermatophyta</taxon>
        <taxon>Magnoliopsida</taxon>
        <taxon>Liliopsida</taxon>
        <taxon>Zingiberales</taxon>
        <taxon>Musaceae</taxon>
        <taxon>Ensete</taxon>
    </lineage>
</organism>
<evidence type="ECO:0000256" key="1">
    <source>
        <dbReference type="SAM" id="MobiDB-lite"/>
    </source>
</evidence>
<dbReference type="AlphaFoldDB" id="A0A427ATZ1"/>
<feature type="non-terminal residue" evidence="2">
    <location>
        <position position="1"/>
    </location>
</feature>
<proteinExistence type="predicted"/>
<feature type="compositionally biased region" description="Polar residues" evidence="1">
    <location>
        <begin position="1"/>
        <end position="20"/>
    </location>
</feature>
<evidence type="ECO:0000313" key="3">
    <source>
        <dbReference type="Proteomes" id="UP000287651"/>
    </source>
</evidence>
<reference evidence="2 3" key="1">
    <citation type="journal article" date="2014" name="Agronomy (Basel)">
        <title>A Draft Genome Sequence for Ensete ventricosum, the Drought-Tolerant Tree Against Hunger.</title>
        <authorList>
            <person name="Harrison J."/>
            <person name="Moore K.A."/>
            <person name="Paszkiewicz K."/>
            <person name="Jones T."/>
            <person name="Grant M."/>
            <person name="Ambacheew D."/>
            <person name="Muzemil S."/>
            <person name="Studholme D.J."/>
        </authorList>
    </citation>
    <scope>NUCLEOTIDE SEQUENCE [LARGE SCALE GENOMIC DNA]</scope>
</reference>
<dbReference type="EMBL" id="AMZH03001340">
    <property type="protein sequence ID" value="RRT79665.1"/>
    <property type="molecule type" value="Genomic_DNA"/>
</dbReference>
<comment type="caution">
    <text evidence="2">The sequence shown here is derived from an EMBL/GenBank/DDBJ whole genome shotgun (WGS) entry which is preliminary data.</text>
</comment>
<evidence type="ECO:0000313" key="2">
    <source>
        <dbReference type="EMBL" id="RRT79665.1"/>
    </source>
</evidence>
<name>A0A427ATZ1_ENSVE</name>
<accession>A0A427ATZ1</accession>
<sequence>SSLARSFSISPPPTCTRTVPSTPPRSIASHLSPLWVGASRPPANGVRALHSNPSPRDASFTGLFSFLGDFLSEGILRHEVGNLSR</sequence>
<gene>
    <name evidence="2" type="ORF">B296_00025015</name>
</gene>
<protein>
    <submittedName>
        <fullName evidence="2">Uncharacterized protein</fullName>
    </submittedName>
</protein>